<protein>
    <recommendedName>
        <fullName evidence="7">DOC domain-containing protein</fullName>
    </recommendedName>
</protein>
<accession>A0A8H3VH53</accession>
<feature type="compositionally biased region" description="Acidic residues" evidence="6">
    <location>
        <begin position="15"/>
        <end position="52"/>
    </location>
</feature>
<dbReference type="Proteomes" id="UP000490939">
    <property type="component" value="Unassembled WGS sequence"/>
</dbReference>
<keyword evidence="11" id="KW-1185">Reference proteome</keyword>
<evidence type="ECO:0000313" key="11">
    <source>
        <dbReference type="Proteomes" id="UP000490939"/>
    </source>
</evidence>
<dbReference type="GO" id="GO:0031145">
    <property type="term" value="P:anaphase-promoting complex-dependent catabolic process"/>
    <property type="evidence" value="ECO:0007669"/>
    <property type="project" value="InterPro"/>
</dbReference>
<keyword evidence="3" id="KW-0498">Mitosis</keyword>
<evidence type="ECO:0000313" key="9">
    <source>
        <dbReference type="EMBL" id="KAE9990962.1"/>
    </source>
</evidence>
<dbReference type="SMART" id="SM01337">
    <property type="entry name" value="APC10"/>
    <property type="match status" value="1"/>
</dbReference>
<evidence type="ECO:0000256" key="2">
    <source>
        <dbReference type="ARBA" id="ARBA00022618"/>
    </source>
</evidence>
<feature type="region of interest" description="Disordered" evidence="6">
    <location>
        <begin position="1"/>
        <end position="73"/>
    </location>
</feature>
<dbReference type="OrthoDB" id="24948at2759"/>
<feature type="region of interest" description="Disordered" evidence="6">
    <location>
        <begin position="173"/>
        <end position="202"/>
    </location>
</feature>
<evidence type="ECO:0000313" key="8">
    <source>
        <dbReference type="EMBL" id="KAE9988685.1"/>
    </source>
</evidence>
<comment type="caution">
    <text evidence="8">The sequence shown here is derived from an EMBL/GenBank/DDBJ whole genome shotgun (WGS) entry which is preliminary data.</text>
</comment>
<proteinExistence type="inferred from homology"/>
<dbReference type="InterPro" id="IPR004939">
    <property type="entry name" value="APC_su10/DOC_dom"/>
</dbReference>
<dbReference type="CDD" id="cd08366">
    <property type="entry name" value="APC10"/>
    <property type="match status" value="1"/>
</dbReference>
<feature type="domain" description="DOC" evidence="7">
    <location>
        <begin position="50"/>
        <end position="264"/>
    </location>
</feature>
<gene>
    <name evidence="9" type="ORF">EG327_000675</name>
    <name evidence="8" type="ORF">EG328_008702</name>
</gene>
<feature type="compositionally biased region" description="Acidic residues" evidence="6">
    <location>
        <begin position="179"/>
        <end position="201"/>
    </location>
</feature>
<dbReference type="GO" id="GO:0005680">
    <property type="term" value="C:anaphase-promoting complex"/>
    <property type="evidence" value="ECO:0007669"/>
    <property type="project" value="InterPro"/>
</dbReference>
<dbReference type="InterPro" id="IPR016901">
    <property type="entry name" value="APC10/Doc1"/>
</dbReference>
<dbReference type="Gene3D" id="2.60.120.260">
    <property type="entry name" value="Galactose-binding domain-like"/>
    <property type="match status" value="1"/>
</dbReference>
<dbReference type="EMBL" id="WNWS01000005">
    <property type="protein sequence ID" value="KAE9988685.1"/>
    <property type="molecule type" value="Genomic_DNA"/>
</dbReference>
<dbReference type="PANTHER" id="PTHR12936">
    <property type="entry name" value="ANAPHASE-PROMOTING COMPLEX 10"/>
    <property type="match status" value="1"/>
</dbReference>
<dbReference type="SUPFAM" id="SSF49785">
    <property type="entry name" value="Galactose-binding domain-like"/>
    <property type="match status" value="1"/>
</dbReference>
<dbReference type="PROSITE" id="PS51284">
    <property type="entry name" value="DOC"/>
    <property type="match status" value="1"/>
</dbReference>
<dbReference type="EMBL" id="WNWR01000114">
    <property type="protein sequence ID" value="KAE9990962.1"/>
    <property type="molecule type" value="Genomic_DNA"/>
</dbReference>
<evidence type="ECO:0000256" key="5">
    <source>
        <dbReference type="ARBA" id="ARBA00023306"/>
    </source>
</evidence>
<feature type="compositionally biased region" description="Basic and acidic residues" evidence="6">
    <location>
        <begin position="1"/>
        <end position="10"/>
    </location>
</feature>
<reference evidence="8 10" key="1">
    <citation type="submission" date="2018-12" db="EMBL/GenBank/DDBJ databases">
        <title>Venturia inaequalis Genome Resource.</title>
        <authorList>
            <person name="Lichtner F.J."/>
        </authorList>
    </citation>
    <scope>NUCLEOTIDE SEQUENCE [LARGE SCALE GENOMIC DNA]</scope>
    <source>
        <strain evidence="8 10">120213</strain>
        <strain evidence="9 11">DMI_063113</strain>
    </source>
</reference>
<organism evidence="8 10">
    <name type="scientific">Venturia inaequalis</name>
    <name type="common">Apple scab fungus</name>
    <dbReference type="NCBI Taxonomy" id="5025"/>
    <lineage>
        <taxon>Eukaryota</taxon>
        <taxon>Fungi</taxon>
        <taxon>Dikarya</taxon>
        <taxon>Ascomycota</taxon>
        <taxon>Pezizomycotina</taxon>
        <taxon>Dothideomycetes</taxon>
        <taxon>Pleosporomycetidae</taxon>
        <taxon>Venturiales</taxon>
        <taxon>Venturiaceae</taxon>
        <taxon>Venturia</taxon>
    </lineage>
</organism>
<dbReference type="GO" id="GO:0070979">
    <property type="term" value="P:protein K11-linked ubiquitination"/>
    <property type="evidence" value="ECO:0007669"/>
    <property type="project" value="TreeGrafter"/>
</dbReference>
<evidence type="ECO:0000259" key="7">
    <source>
        <dbReference type="PROSITE" id="PS51284"/>
    </source>
</evidence>
<dbReference type="GO" id="GO:0051301">
    <property type="term" value="P:cell division"/>
    <property type="evidence" value="ECO:0007669"/>
    <property type="project" value="UniProtKB-KW"/>
</dbReference>
<keyword evidence="2" id="KW-0132">Cell division</keyword>
<comment type="similarity">
    <text evidence="1">Belongs to the APC10 family.</text>
</comment>
<dbReference type="InterPro" id="IPR008979">
    <property type="entry name" value="Galactose-bd-like_sf"/>
</dbReference>
<evidence type="ECO:0000256" key="6">
    <source>
        <dbReference type="SAM" id="MobiDB-lite"/>
    </source>
</evidence>
<evidence type="ECO:0000313" key="10">
    <source>
        <dbReference type="Proteomes" id="UP000447873"/>
    </source>
</evidence>
<evidence type="ECO:0000256" key="3">
    <source>
        <dbReference type="ARBA" id="ARBA00022776"/>
    </source>
</evidence>
<dbReference type="AlphaFoldDB" id="A0A8H3VH53"/>
<dbReference type="Pfam" id="PF03256">
    <property type="entry name" value="ANAPC10"/>
    <property type="match status" value="1"/>
</dbReference>
<name>A0A8H3VH53_VENIN</name>
<dbReference type="Proteomes" id="UP000447873">
    <property type="component" value="Unassembled WGS sequence"/>
</dbReference>
<evidence type="ECO:0000256" key="4">
    <source>
        <dbReference type="ARBA" id="ARBA00022786"/>
    </source>
</evidence>
<keyword evidence="4" id="KW-0833">Ubl conjugation pathway</keyword>
<sequence>MSRPYPHEDSQSPELSEEEEEEGEEEEEEDEPQQVGDEDQNREDEEEGEEDGGAAGLSDRACLPPPPPSGLKEISSLASWTVSSSKPGCGVPALRSPSTSQFWQSDGPQPHHLNIHFFKLVEIVGIRIYLDFDLDESYTPTMIKFAAGMGYVDLQEFAVMRFEQPKGWVSVDFEGVGDPAEDPTATDENEEEMDLDEEDEKENSLRKMPVLRCMLVQVRICENHQNGKDTHLRGLQIFARDGVRREMKVGSMEIEKKASEVRMGLGGSSNQSSRRTKKKVWDLEMPGWSTVEQLR</sequence>
<evidence type="ECO:0000256" key="1">
    <source>
        <dbReference type="ARBA" id="ARBA00006762"/>
    </source>
</evidence>
<keyword evidence="5" id="KW-0131">Cell cycle</keyword>
<dbReference type="PANTHER" id="PTHR12936:SF0">
    <property type="entry name" value="ANAPHASE-PROMOTING COMPLEX SUBUNIT 10"/>
    <property type="match status" value="1"/>
</dbReference>